<dbReference type="OrthoDB" id="383270at2759"/>
<dbReference type="EMBL" id="CP016251">
    <property type="protein sequence ID" value="ANQ10738.1"/>
    <property type="molecule type" value="Genomic_DNA"/>
</dbReference>
<proteinExistence type="predicted"/>
<feature type="region of interest" description="Disordered" evidence="1">
    <location>
        <begin position="316"/>
        <end position="364"/>
    </location>
</feature>
<sequence length="1046" mass="116954">MEESLFIDLDGNKNLLDFIKKYEERLKRENSTNMVFSGEDMNEQNGSTQPIEQNKPNEGKPKGGRKNSFISESDKLHLLQCLSRASFSKEGTLDGPKKKENIFRYHSFCINGGEKAAIQKGNHASSQKLGSARGVNRTAKQWLRSQQRIAKLVPKRASPEGPKEELREAPKEEDPLAAQKSGEDTPKQHPACSQVRKKEQNTKTTPNSNEKIKRHRKDILLSLQNNNSSRSVQISKGKKKQKEFLKNNSAIDIVPSSLHGKKSSPNLFPMGGNASRTKAVHSTEWVKKTTTNRWKEGLLPRGAGFKLQRGRVNVARPNLAGSHRGGPDRSKNEKWGTPREGGKKEHLPPDEQNRHTSTSRVDIDHSLENSLILTVSSSSSASSSSSSPFSSSSSCNVIYSVSSYDKEGTRKSSRVVFSGGDDHRGGHTHGMTRHYTVGREEAVKVGKNISPFVPPCEMDTQEEEVLRGESAEGCPVNVGISVGGQTVRRKNGKKNSTGKREKRAKKSIPIHGKAEQVVPLDQIDPVEEMCQIVRYKKAVTKLKRKILNGVKRIREVHSVREAAHAGGHPGGQFVQFVKRAKRALEDRRAGSTSGMVTTPDGQDRPKGRSQPEPYQRADTCELFLQKNKNEALLRKYIDRKKHLMNHVKTYILIHQRRHQKECLHKRRAEKGGGNNTVAMWLEVDSERKKKERKDQPCGEVNEEGEFSPMISPPQGEDLQMVVTPLLSEAVGRSSHGCHVEKTDSLTKQPFVVTHDADYSVITTQGEVHKNAKNEEEGKLKKSEINLKDDKGSVKERIFDNRTFEEELLHPGSFSSKRVKEFLNGSDILTKELETPNGWSALGRSSFCLSHLDTLSKSKEKINAMKSGKMFLCSSENKAPREEYIREVRLKKGGEMRLSPTVRTDLLDNCAAIFAFLRSQLGKVNSALTGGRLTKGSHSPGGDKRNYLRSLRRNVKRHLEELRRTKIVAFILSVLPEKSNSPCTPTCSVKQVRTPNISVMRVGTPHISLNHGKSPNWIAPLPVAHPVRCRVPTNVFRRRRKGKIATT</sequence>
<feature type="region of interest" description="Disordered" evidence="1">
    <location>
        <begin position="119"/>
        <end position="214"/>
    </location>
</feature>
<organism evidence="2 3">
    <name type="scientific">Plasmodium coatneyi</name>
    <dbReference type="NCBI Taxonomy" id="208452"/>
    <lineage>
        <taxon>Eukaryota</taxon>
        <taxon>Sar</taxon>
        <taxon>Alveolata</taxon>
        <taxon>Apicomplexa</taxon>
        <taxon>Aconoidasida</taxon>
        <taxon>Haemosporida</taxon>
        <taxon>Plasmodiidae</taxon>
        <taxon>Plasmodium</taxon>
    </lineage>
</organism>
<dbReference type="RefSeq" id="XP_019917433.1">
    <property type="nucleotide sequence ID" value="XM_020061689.1"/>
</dbReference>
<name>A0A1B1E6W3_9APIC</name>
<evidence type="ECO:0000313" key="2">
    <source>
        <dbReference type="EMBL" id="ANQ10738.1"/>
    </source>
</evidence>
<feature type="compositionally biased region" description="Polar residues" evidence="1">
    <location>
        <begin position="590"/>
        <end position="600"/>
    </location>
</feature>
<feature type="compositionally biased region" description="Basic and acidic residues" evidence="1">
    <location>
        <begin position="157"/>
        <end position="174"/>
    </location>
</feature>
<dbReference type="KEGG" id="pcot:PCOAH_00049060"/>
<reference evidence="3" key="1">
    <citation type="submission" date="2016-06" db="EMBL/GenBank/DDBJ databases">
        <title>First high quality genome sequence of Plasmodium coatneyi using continuous long reads from single molecule, real-time sequencing.</title>
        <authorList>
            <person name="Chien J.-T."/>
            <person name="Pakala S.B."/>
            <person name="Geraldo J.A."/>
            <person name="Lapp S.A."/>
            <person name="Barnwell J.W."/>
            <person name="Kissinger J.C."/>
            <person name="Galinski M.R."/>
            <person name="Humphrey J.C."/>
        </authorList>
    </citation>
    <scope>NUCLEOTIDE SEQUENCE [LARGE SCALE GENOMIC DNA]</scope>
    <source>
        <strain evidence="3">Hackeri</strain>
    </source>
</reference>
<gene>
    <name evidence="2" type="ORF">PCOAH_00049060</name>
</gene>
<dbReference type="GeneID" id="30911637"/>
<feature type="compositionally biased region" description="Basic and acidic residues" evidence="1">
    <location>
        <begin position="325"/>
        <end position="354"/>
    </location>
</feature>
<keyword evidence="3" id="KW-1185">Reference proteome</keyword>
<feature type="compositionally biased region" description="Basic and acidic residues" evidence="1">
    <location>
        <begin position="686"/>
        <end position="696"/>
    </location>
</feature>
<feature type="region of interest" description="Disordered" evidence="1">
    <location>
        <begin position="487"/>
        <end position="507"/>
    </location>
</feature>
<feature type="compositionally biased region" description="Polar residues" evidence="1">
    <location>
        <begin position="43"/>
        <end position="54"/>
    </location>
</feature>
<feature type="region of interest" description="Disordered" evidence="1">
    <location>
        <begin position="31"/>
        <end position="68"/>
    </location>
</feature>
<dbReference type="Proteomes" id="UP000092716">
    <property type="component" value="Chromosome 13"/>
</dbReference>
<dbReference type="VEuPathDB" id="PlasmoDB:PCOAH_00049060"/>
<feature type="region of interest" description="Disordered" evidence="1">
    <location>
        <begin position="686"/>
        <end position="714"/>
    </location>
</feature>
<feature type="region of interest" description="Disordered" evidence="1">
    <location>
        <begin position="584"/>
        <end position="617"/>
    </location>
</feature>
<evidence type="ECO:0000256" key="1">
    <source>
        <dbReference type="SAM" id="MobiDB-lite"/>
    </source>
</evidence>
<dbReference type="AlphaFoldDB" id="A0A1B1E6W3"/>
<protein>
    <submittedName>
        <fullName evidence="2">Uncharacterized protein</fullName>
    </submittedName>
</protein>
<evidence type="ECO:0000313" key="3">
    <source>
        <dbReference type="Proteomes" id="UP000092716"/>
    </source>
</evidence>
<accession>A0A1B1E6W3</accession>